<dbReference type="Gene3D" id="3.40.190.10">
    <property type="entry name" value="Periplasmic binding protein-like II"/>
    <property type="match status" value="2"/>
</dbReference>
<dbReference type="RefSeq" id="XP_030875704.1">
    <property type="nucleotide sequence ID" value="XM_031019844.1"/>
</dbReference>
<accession>A0A7F8Q3E3</accession>
<dbReference type="SUPFAM" id="SSF53850">
    <property type="entry name" value="Periplasmic binding protein-like II"/>
    <property type="match status" value="1"/>
</dbReference>
<name>A0A7F8Q3E3_LEPWE</name>
<feature type="transmembrane region" description="Helical" evidence="1">
    <location>
        <begin position="115"/>
        <end position="139"/>
    </location>
</feature>
<keyword evidence="1" id="KW-0812">Transmembrane</keyword>
<keyword evidence="1" id="KW-0472">Membrane</keyword>
<dbReference type="GeneID" id="115937588"/>
<gene>
    <name evidence="3" type="primary">LOC115937588</name>
</gene>
<evidence type="ECO:0000313" key="3">
    <source>
        <dbReference type="RefSeq" id="XP_030875704.1"/>
    </source>
</evidence>
<sequence>MGLRGGCRKLWDAEEAKKGNYAFLWDVAVVEYAALTDDDCSVTVIGNSVSSKGYGIALQHGSPYRDLFSQRILELQDTGDLDVLKQKWWPHMGRCDLTSPASAQANGKSLKLHSFAGVFCILAIGLLLACLVAALELWWNSNRCHQETPKESGYSMSSAREPFPTLPRPCASLTWREQL</sequence>
<dbReference type="Proteomes" id="UP000245341">
    <property type="component" value="Unplaced"/>
</dbReference>
<dbReference type="OrthoDB" id="5984008at2759"/>
<organism evidence="2 3">
    <name type="scientific">Leptonychotes weddellii</name>
    <name type="common">Weddell seal</name>
    <name type="synonym">Otaria weddellii</name>
    <dbReference type="NCBI Taxonomy" id="9713"/>
    <lineage>
        <taxon>Eukaryota</taxon>
        <taxon>Metazoa</taxon>
        <taxon>Chordata</taxon>
        <taxon>Craniata</taxon>
        <taxon>Vertebrata</taxon>
        <taxon>Euteleostomi</taxon>
        <taxon>Mammalia</taxon>
        <taxon>Eutheria</taxon>
        <taxon>Laurasiatheria</taxon>
        <taxon>Carnivora</taxon>
        <taxon>Caniformia</taxon>
        <taxon>Pinnipedia</taxon>
        <taxon>Phocidae</taxon>
        <taxon>Monachinae</taxon>
        <taxon>Lobodontini</taxon>
        <taxon>Leptonychotes</taxon>
    </lineage>
</organism>
<evidence type="ECO:0000256" key="1">
    <source>
        <dbReference type="SAM" id="Phobius"/>
    </source>
</evidence>
<dbReference type="FunFam" id="3.40.190.10:FF:000190">
    <property type="entry name" value="Glutamate receptor, ionotropic, delta 1b"/>
    <property type="match status" value="1"/>
</dbReference>
<reference evidence="3" key="1">
    <citation type="submission" date="2025-08" db="UniProtKB">
        <authorList>
            <consortium name="RefSeq"/>
        </authorList>
    </citation>
    <scope>IDENTIFICATION</scope>
    <source>
        <tissue evidence="3">Liver</tissue>
    </source>
</reference>
<proteinExistence type="predicted"/>
<evidence type="ECO:0000313" key="2">
    <source>
        <dbReference type="Proteomes" id="UP000245341"/>
    </source>
</evidence>
<keyword evidence="1" id="KW-1133">Transmembrane helix</keyword>
<dbReference type="AlphaFoldDB" id="A0A7F8Q3E3"/>
<dbReference type="KEGG" id="lww:115937588"/>
<dbReference type="PANTHER" id="PTHR18966">
    <property type="entry name" value="IONOTROPIC GLUTAMATE RECEPTOR"/>
    <property type="match status" value="1"/>
</dbReference>
<keyword evidence="2" id="KW-1185">Reference proteome</keyword>
<dbReference type="InterPro" id="IPR015683">
    <property type="entry name" value="Ionotropic_Glu_rcpt"/>
</dbReference>
<protein>
    <submittedName>
        <fullName evidence="3">Glutamate receptor ionotropic, delta-1-like</fullName>
    </submittedName>
</protein>